<dbReference type="PANTHER" id="PTHR21530">
    <property type="entry name" value="PHEROMONE SHUTDOWN PROTEIN"/>
    <property type="match status" value="1"/>
</dbReference>
<keyword evidence="2" id="KW-1185">Reference proteome</keyword>
<dbReference type="CDD" id="cd14726">
    <property type="entry name" value="TraB_PrgY-like"/>
    <property type="match status" value="1"/>
</dbReference>
<dbReference type="PANTHER" id="PTHR21530:SF7">
    <property type="entry name" value="TRAB DOMAIN-CONTAINING PROTEIN"/>
    <property type="match status" value="1"/>
</dbReference>
<protein>
    <recommendedName>
        <fullName evidence="3">Conjugal transfer protein TraB</fullName>
    </recommendedName>
</protein>
<evidence type="ECO:0000313" key="2">
    <source>
        <dbReference type="Proteomes" id="UP000070256"/>
    </source>
</evidence>
<dbReference type="Proteomes" id="UP000070256">
    <property type="component" value="Unassembled WGS sequence"/>
</dbReference>
<dbReference type="Pfam" id="PF01963">
    <property type="entry name" value="TraB_PrgY_gumN"/>
    <property type="match status" value="1"/>
</dbReference>
<dbReference type="InterPro" id="IPR002816">
    <property type="entry name" value="TraB/PrgY/GumN_fam"/>
</dbReference>
<dbReference type="AlphaFoldDB" id="A0A133VND3"/>
<reference evidence="1 2" key="1">
    <citation type="journal article" date="2016" name="Sci. Rep.">
        <title>Metabolic traits of an uncultured archaeal lineage -MSBL1- from brine pools of the Red Sea.</title>
        <authorList>
            <person name="Mwirichia R."/>
            <person name="Alam I."/>
            <person name="Rashid M."/>
            <person name="Vinu M."/>
            <person name="Ba-Alawi W."/>
            <person name="Anthony Kamau A."/>
            <person name="Kamanda Ngugi D."/>
            <person name="Goker M."/>
            <person name="Klenk H.P."/>
            <person name="Bajic V."/>
            <person name="Stingl U."/>
        </authorList>
    </citation>
    <scope>NUCLEOTIDE SEQUENCE [LARGE SCALE GENOMIC DNA]</scope>
    <source>
        <strain evidence="1">SCGC-AAA385D11</strain>
    </source>
</reference>
<evidence type="ECO:0008006" key="3">
    <source>
        <dbReference type="Google" id="ProtNLM"/>
    </source>
</evidence>
<comment type="caution">
    <text evidence="1">The sequence shown here is derived from an EMBL/GenBank/DDBJ whole genome shotgun (WGS) entry which is preliminary data.</text>
</comment>
<accession>A0A133VND3</accession>
<evidence type="ECO:0000313" key="1">
    <source>
        <dbReference type="EMBL" id="KXB07930.1"/>
    </source>
</evidence>
<name>A0A133VND3_9EURY</name>
<proteinExistence type="predicted"/>
<sequence length="223" mass="25399">MIRRINDRLILIGVAHVLPESVVEVRETIQEENPNVVAVELCPARYFALTEKERRGSGVNASGLEAGILNWVLHFFQQRMAQQAGMIVGGEMLVAVRTSKKVGARVELIDRDMDITLQRFINRISQWEKLKFAFNVLFGLLVGEKIDFRKLTDEEVVERLVSELKEASEKAYEVFIRERDEFMAQRIVQLMETTNGKIVCAVGAGHVPGLYKRLDPVIQRGKF</sequence>
<dbReference type="EMBL" id="LHYK01000022">
    <property type="protein sequence ID" value="KXB07930.1"/>
    <property type="molecule type" value="Genomic_DNA"/>
</dbReference>
<dbReference type="InterPro" id="IPR046345">
    <property type="entry name" value="TraB_PrgY-like"/>
</dbReference>
<organism evidence="1 2">
    <name type="scientific">candidate division MSBL1 archaeon SCGC-AAA385D11</name>
    <dbReference type="NCBI Taxonomy" id="1698286"/>
    <lineage>
        <taxon>Archaea</taxon>
        <taxon>Methanobacteriati</taxon>
        <taxon>Methanobacteriota</taxon>
        <taxon>candidate division MSBL1</taxon>
    </lineage>
</organism>
<gene>
    <name evidence="1" type="ORF">AKJ58_01430</name>
</gene>